<evidence type="ECO:0000259" key="9">
    <source>
        <dbReference type="PROSITE" id="PS50039"/>
    </source>
</evidence>
<keyword evidence="2" id="KW-0805">Transcription regulation</keyword>
<evidence type="ECO:0000256" key="7">
    <source>
        <dbReference type="SAM" id="MobiDB-lite"/>
    </source>
</evidence>
<feature type="compositionally biased region" description="Polar residues" evidence="7">
    <location>
        <begin position="828"/>
        <end position="842"/>
    </location>
</feature>
<sequence>MTTNPYYSNRYTAEQHESLINFVISSLDSPNEPTIVSKHYSNDRNMATEVQAYAKISGKDWTYYVKNLEISIGRDTESKFDVLPDLNSNLTHDPNKVDIDLGPAKVVSRKHAIIKYNIQQGYWELHVIGRNGAKVNFRRIPHSVSKSSPPTTIPLQSGTILDIGGTQMIFILPDQIPLLSESALDYLIPKLTRIFGLQPSTNNLLINDLIKSSPYAIQERERLKFEQALQNPLNNNNNGNNNASIAFQNSRNNITDNSDINSSKLIDSNNNNSTSQEFRIFKMYSTVPNNNFNGSNSSGDFNNHQLKYNTLIHSNIPSATTNNNVPYNELSGPTTIVNGDYSYNVVSQSSSEANMKRLTALVESGFPNAMDYATDLSLDENRSVKPPYSYATMITQAILSSKEGVISLSDIYRFISTNYSYYRYTKSGWQNSIRHNLSLNKAFEKVPRRPNEPGKGMKWRVSEKFQKEFLNAWYSGNLSKIKRSSPVSRQLYIHLSKYHRLPGRDENGNLLNPYGETPSTNNINQTNVEGNNINTNTTTNDNNNNNSGTESATNNNSQNVNNPNNNIQQLHTVQITFNANDSNNNTTKTDNATYPLNNEIPNDNVSNTLLNSVDQNQQQQQPQHGQERELFQSQNSKFPQENDTNNHSENQSLQTKDQNIILPKIVMDSNSTSTTSSKSSSNTGNIPTGLMENTNMKNNEISRTEKMNINQVNRENVMETNSNSNSNSNNNNNDHITVTNNSDKLSASNITIPFSGNKLEQTLSSGYDTLLRSPNKGFHISAMEAYTPERGSVINQQETKSPDVSNTAGNSEAPSNNKYDNDTTNNNGSCTPAVSSESGLATSANSKKQLLNSNKSSPGVWNLLQFSSTTNTPAIASINSREDNDMNVATFSTSHFDKNNEPAENSKINGTSWASTSFPLRSQSIVTSAATDATTSKETDTKSETSSTGIKSSVNQNRNLILDTENAKLSTVNN</sequence>
<dbReference type="PROSITE" id="PS00657">
    <property type="entry name" value="FORK_HEAD_1"/>
    <property type="match status" value="1"/>
</dbReference>
<dbReference type="Pfam" id="PF00498">
    <property type="entry name" value="FHA"/>
    <property type="match status" value="1"/>
</dbReference>
<comment type="caution">
    <text evidence="10">The sequence shown here is derived from an EMBL/GenBank/DDBJ whole genome shotgun (WGS) entry which is preliminary data.</text>
</comment>
<feature type="region of interest" description="Disordered" evidence="7">
    <location>
        <begin position="637"/>
        <end position="695"/>
    </location>
</feature>
<feature type="region of interest" description="Disordered" evidence="7">
    <location>
        <begin position="719"/>
        <end position="742"/>
    </location>
</feature>
<dbReference type="InterPro" id="IPR036388">
    <property type="entry name" value="WH-like_DNA-bd_sf"/>
</dbReference>
<keyword evidence="4" id="KW-0804">Transcription</keyword>
<dbReference type="GO" id="GO:0000981">
    <property type="term" value="F:DNA-binding transcription factor activity, RNA polymerase II-specific"/>
    <property type="evidence" value="ECO:0007669"/>
    <property type="project" value="TreeGrafter"/>
</dbReference>
<evidence type="ECO:0000313" key="11">
    <source>
        <dbReference type="Proteomes" id="UP001306508"/>
    </source>
</evidence>
<feature type="compositionally biased region" description="Polar residues" evidence="7">
    <location>
        <begin position="798"/>
        <end position="815"/>
    </location>
</feature>
<feature type="region of interest" description="Disordered" evidence="7">
    <location>
        <begin position="503"/>
        <end position="565"/>
    </location>
</feature>
<dbReference type="InterPro" id="IPR008984">
    <property type="entry name" value="SMAD_FHA_dom_sf"/>
</dbReference>
<dbReference type="Proteomes" id="UP001306508">
    <property type="component" value="Unassembled WGS sequence"/>
</dbReference>
<name>A0AAN8A7C1_9SACH</name>
<gene>
    <name evidence="10" type="ORF">RI543_002195</name>
</gene>
<dbReference type="InterPro" id="IPR001766">
    <property type="entry name" value="Fork_head_dom"/>
</dbReference>
<dbReference type="GO" id="GO:2000221">
    <property type="term" value="P:negative regulation of pseudohyphal growth"/>
    <property type="evidence" value="ECO:0007669"/>
    <property type="project" value="UniProtKB-ARBA"/>
</dbReference>
<dbReference type="InterPro" id="IPR000253">
    <property type="entry name" value="FHA_dom"/>
</dbReference>
<dbReference type="CDD" id="cd00059">
    <property type="entry name" value="FH_FOX"/>
    <property type="match status" value="1"/>
</dbReference>
<dbReference type="GO" id="GO:0005634">
    <property type="term" value="C:nucleus"/>
    <property type="evidence" value="ECO:0007669"/>
    <property type="project" value="UniProtKB-SubCell"/>
</dbReference>
<dbReference type="PANTHER" id="PTHR45881:SF1">
    <property type="entry name" value="FORK HEAD PROTEIN HOMOLOG 2"/>
    <property type="match status" value="1"/>
</dbReference>
<feature type="region of interest" description="Disordered" evidence="7">
    <location>
        <begin position="579"/>
        <end position="608"/>
    </location>
</feature>
<evidence type="ECO:0000313" key="10">
    <source>
        <dbReference type="EMBL" id="KAK5780437.1"/>
    </source>
</evidence>
<reference evidence="11" key="1">
    <citation type="submission" date="2023-07" db="EMBL/GenBank/DDBJ databases">
        <title>A draft genome of Kazachstania heterogenica Y-27499.</title>
        <authorList>
            <person name="Donic C."/>
            <person name="Kralova J.S."/>
            <person name="Fidel L."/>
            <person name="Ben-Dor S."/>
            <person name="Jung S."/>
        </authorList>
    </citation>
    <scope>NUCLEOTIDE SEQUENCE [LARGE SCALE GENOMIC DNA]</scope>
    <source>
        <strain evidence="11">Y27499</strain>
    </source>
</reference>
<evidence type="ECO:0000256" key="3">
    <source>
        <dbReference type="ARBA" id="ARBA00023125"/>
    </source>
</evidence>
<feature type="compositionally biased region" description="Low complexity" evidence="7">
    <location>
        <begin position="579"/>
        <end position="593"/>
    </location>
</feature>
<dbReference type="PRINTS" id="PR00053">
    <property type="entry name" value="FORKHEAD"/>
</dbReference>
<feature type="compositionally biased region" description="Low complexity" evidence="7">
    <location>
        <begin position="721"/>
        <end position="733"/>
    </location>
</feature>
<keyword evidence="11" id="KW-1185">Reference proteome</keyword>
<feature type="compositionally biased region" description="Low complexity" evidence="7">
    <location>
        <begin position="816"/>
        <end position="827"/>
    </location>
</feature>
<feature type="compositionally biased region" description="Polar residues" evidence="7">
    <location>
        <begin position="594"/>
        <end position="608"/>
    </location>
</feature>
<dbReference type="EMBL" id="JAWIZZ010000041">
    <property type="protein sequence ID" value="KAK5780437.1"/>
    <property type="molecule type" value="Genomic_DNA"/>
</dbReference>
<dbReference type="Gene3D" id="1.10.10.10">
    <property type="entry name" value="Winged helix-like DNA-binding domain superfamily/Winged helix DNA-binding domain"/>
    <property type="match status" value="1"/>
</dbReference>
<dbReference type="PANTHER" id="PTHR45881">
    <property type="entry name" value="CHECKPOINT SUPPRESSOR 1-LIKE, ISOFORM A-RELATED"/>
    <property type="match status" value="1"/>
</dbReference>
<dbReference type="Gene3D" id="2.60.200.20">
    <property type="match status" value="1"/>
</dbReference>
<feature type="compositionally biased region" description="Low complexity" evidence="7">
    <location>
        <begin position="843"/>
        <end position="853"/>
    </location>
</feature>
<proteinExistence type="predicted"/>
<dbReference type="CDD" id="cd22701">
    <property type="entry name" value="FHA_FKH1-like"/>
    <property type="match status" value="1"/>
</dbReference>
<dbReference type="AlphaFoldDB" id="A0AAN8A7C1"/>
<dbReference type="SMART" id="SM00240">
    <property type="entry name" value="FHA"/>
    <property type="match status" value="1"/>
</dbReference>
<feature type="domain" description="FHA" evidence="8">
    <location>
        <begin position="70"/>
        <end position="140"/>
    </location>
</feature>
<dbReference type="SMART" id="SM00339">
    <property type="entry name" value="FH"/>
    <property type="match status" value="1"/>
</dbReference>
<organism evidence="10 11">
    <name type="scientific">Arxiozyma heterogenica</name>
    <dbReference type="NCBI Taxonomy" id="278026"/>
    <lineage>
        <taxon>Eukaryota</taxon>
        <taxon>Fungi</taxon>
        <taxon>Dikarya</taxon>
        <taxon>Ascomycota</taxon>
        <taxon>Saccharomycotina</taxon>
        <taxon>Saccharomycetes</taxon>
        <taxon>Saccharomycetales</taxon>
        <taxon>Saccharomycetaceae</taxon>
        <taxon>Arxiozyma</taxon>
    </lineage>
</organism>
<evidence type="ECO:0000256" key="4">
    <source>
        <dbReference type="ARBA" id="ARBA00023163"/>
    </source>
</evidence>
<dbReference type="InterPro" id="IPR036390">
    <property type="entry name" value="WH_DNA-bd_sf"/>
</dbReference>
<evidence type="ECO:0000259" key="8">
    <source>
        <dbReference type="PROSITE" id="PS50006"/>
    </source>
</evidence>
<dbReference type="Pfam" id="PF00250">
    <property type="entry name" value="Forkhead"/>
    <property type="match status" value="1"/>
</dbReference>
<dbReference type="PROSITE" id="PS50006">
    <property type="entry name" value="FHA_DOMAIN"/>
    <property type="match status" value="1"/>
</dbReference>
<dbReference type="SUPFAM" id="SSF49879">
    <property type="entry name" value="SMAD/FHA domain"/>
    <property type="match status" value="1"/>
</dbReference>
<dbReference type="PROSITE" id="PS00658">
    <property type="entry name" value="FORK_HEAD_2"/>
    <property type="match status" value="1"/>
</dbReference>
<feature type="DNA-binding region" description="Fork-head" evidence="6">
    <location>
        <begin position="385"/>
        <end position="483"/>
    </location>
</feature>
<feature type="region of interest" description="Disordered" evidence="7">
    <location>
        <begin position="928"/>
        <end position="957"/>
    </location>
</feature>
<feature type="compositionally biased region" description="Low complexity" evidence="7">
    <location>
        <begin position="520"/>
        <end position="565"/>
    </location>
</feature>
<dbReference type="InterPro" id="IPR018122">
    <property type="entry name" value="TF_fork_head_CS_1"/>
</dbReference>
<dbReference type="InterPro" id="IPR030456">
    <property type="entry name" value="TF_fork_head_CS_2"/>
</dbReference>
<evidence type="ECO:0000256" key="1">
    <source>
        <dbReference type="ARBA" id="ARBA00004123"/>
    </source>
</evidence>
<evidence type="ECO:0000256" key="6">
    <source>
        <dbReference type="PROSITE-ProRule" id="PRU00089"/>
    </source>
</evidence>
<protein>
    <submittedName>
        <fullName evidence="10">Uncharacterized protein</fullName>
    </submittedName>
</protein>
<dbReference type="GO" id="GO:0000978">
    <property type="term" value="F:RNA polymerase II cis-regulatory region sequence-specific DNA binding"/>
    <property type="evidence" value="ECO:0007669"/>
    <property type="project" value="TreeGrafter"/>
</dbReference>
<dbReference type="FunFam" id="1.10.10.10:FF:000030">
    <property type="entry name" value="Forkhead box protein K2"/>
    <property type="match status" value="1"/>
</dbReference>
<feature type="region of interest" description="Disordered" evidence="7">
    <location>
        <begin position="798"/>
        <end position="853"/>
    </location>
</feature>
<feature type="domain" description="Fork-head" evidence="9">
    <location>
        <begin position="385"/>
        <end position="483"/>
    </location>
</feature>
<comment type="subcellular location">
    <subcellularLocation>
        <location evidence="1 6">Nucleus</location>
    </subcellularLocation>
</comment>
<dbReference type="SUPFAM" id="SSF46785">
    <property type="entry name" value="Winged helix' DNA-binding domain"/>
    <property type="match status" value="1"/>
</dbReference>
<keyword evidence="5 6" id="KW-0539">Nucleus</keyword>
<dbReference type="PROSITE" id="PS50039">
    <property type="entry name" value="FORK_HEAD_3"/>
    <property type="match status" value="1"/>
</dbReference>
<keyword evidence="3 6" id="KW-0238">DNA-binding</keyword>
<evidence type="ECO:0000256" key="2">
    <source>
        <dbReference type="ARBA" id="ARBA00023015"/>
    </source>
</evidence>
<accession>A0AAN8A7C1</accession>
<feature type="compositionally biased region" description="Polar residues" evidence="7">
    <location>
        <begin position="637"/>
        <end position="658"/>
    </location>
</feature>
<feature type="compositionally biased region" description="Low complexity" evidence="7">
    <location>
        <begin position="669"/>
        <end position="683"/>
    </location>
</feature>
<evidence type="ECO:0000256" key="5">
    <source>
        <dbReference type="ARBA" id="ARBA00023242"/>
    </source>
</evidence>